<keyword evidence="2" id="KW-1185">Reference proteome</keyword>
<proteinExistence type="predicted"/>
<gene>
    <name evidence="1" type="primary">draG</name>
    <name evidence="1" type="ORF">LQG66_20680</name>
</gene>
<keyword evidence="1" id="KW-0326">Glycosidase</keyword>
<dbReference type="Gene3D" id="1.10.4080.10">
    <property type="entry name" value="ADP-ribosylation/Crystallin J1"/>
    <property type="match status" value="1"/>
</dbReference>
<dbReference type="InterPro" id="IPR013479">
    <property type="entry name" value="ADP-ribosyl_diN_reduct_hydro"/>
</dbReference>
<dbReference type="Pfam" id="PF03747">
    <property type="entry name" value="ADP_ribosyl_GH"/>
    <property type="match status" value="1"/>
</dbReference>
<dbReference type="PANTHER" id="PTHR16222">
    <property type="entry name" value="ADP-RIBOSYLGLYCOHYDROLASE"/>
    <property type="match status" value="1"/>
</dbReference>
<dbReference type="InterPro" id="IPR036705">
    <property type="entry name" value="Ribosyl_crysJ1_sf"/>
</dbReference>
<dbReference type="SUPFAM" id="SSF101478">
    <property type="entry name" value="ADP-ribosylglycohydrolase"/>
    <property type="match status" value="1"/>
</dbReference>
<dbReference type="EC" id="3.2.2.24" evidence="1"/>
<organism evidence="1 2">
    <name type="scientific">Bradyrhizobium ontarionense</name>
    <dbReference type="NCBI Taxonomy" id="2898149"/>
    <lineage>
        <taxon>Bacteria</taxon>
        <taxon>Pseudomonadati</taxon>
        <taxon>Pseudomonadota</taxon>
        <taxon>Alphaproteobacteria</taxon>
        <taxon>Hyphomicrobiales</taxon>
        <taxon>Nitrobacteraceae</taxon>
        <taxon>Bradyrhizobium</taxon>
    </lineage>
</organism>
<accession>A0ABY3R365</accession>
<dbReference type="InterPro" id="IPR050792">
    <property type="entry name" value="ADP-ribosylglycohydrolase"/>
</dbReference>
<evidence type="ECO:0000313" key="2">
    <source>
        <dbReference type="Proteomes" id="UP001431010"/>
    </source>
</evidence>
<dbReference type="EMBL" id="CP088156">
    <property type="protein sequence ID" value="UFZ01733.1"/>
    <property type="molecule type" value="Genomic_DNA"/>
</dbReference>
<protein>
    <submittedName>
        <fullName evidence="1">ADP-ribosyl-[dinitrogen reductase] hydrolase</fullName>
        <ecNumber evidence="1">3.2.2.24</ecNumber>
    </submittedName>
</protein>
<dbReference type="RefSeq" id="WP_231317527.1">
    <property type="nucleotide sequence ID" value="NZ_CP088156.1"/>
</dbReference>
<dbReference type="PANTHER" id="PTHR16222:SF12">
    <property type="entry name" value="ADP-RIBOSYLGLYCOHYDROLASE-RELATED"/>
    <property type="match status" value="1"/>
</dbReference>
<dbReference type="NCBIfam" id="TIGR02662">
    <property type="entry name" value="dinitro_DRAG"/>
    <property type="match status" value="1"/>
</dbReference>
<keyword evidence="1" id="KW-0378">Hydrolase</keyword>
<name>A0ABY3R365_9BRAD</name>
<dbReference type="InterPro" id="IPR005502">
    <property type="entry name" value="Ribosyl_crysJ1"/>
</dbReference>
<dbReference type="GO" id="GO:0047407">
    <property type="term" value="F:ADP-ribosyl-[dinitrogen reductase] hydrolase activity"/>
    <property type="evidence" value="ECO:0007669"/>
    <property type="project" value="UniProtKB-EC"/>
</dbReference>
<evidence type="ECO:0000313" key="1">
    <source>
        <dbReference type="EMBL" id="UFZ01733.1"/>
    </source>
</evidence>
<reference evidence="1" key="1">
    <citation type="journal article" date="2024" name="Antonie Van Leeuwenhoek">
        <title>Bradyrhizobium ontarionense sp. nov., a novel bacterial symbiont isolated from Aeschynomene indica (Indian jointvetch), harbours photosynthesis, nitrogen fixation and nitrous oxide (N2O) reductase genes.</title>
        <authorList>
            <person name="Bromfield E.S.P."/>
            <person name="Cloutier S."/>
        </authorList>
    </citation>
    <scope>NUCLEOTIDE SEQUENCE</scope>
    <source>
        <strain evidence="1">A19</strain>
    </source>
</reference>
<sequence>MTAPDVEERALAAYLGLAIGDALGATVEFMTTVEIAAQYGVHREIVGGGWLKLAPGEVTDDTEMSLALGRSLIRSGGFDARDVCEEFAAWLKTGPADVGNTCRRGIRRYVMHRTVEGAYAEGDAGNGAAMRVLPVALATLGAPDRAETWTLAQARATHHHPLSDDACLALVRMTHGLLQGTGKDAVHSEAEALVGRHKAFRFAPYPGQSSAFIVDTMQTVLHHYLATASFAECLVRTVNQGGDADTTGALAGMLAGATYGLDAIPARWRDRLDREVTDAIRAQAPRLLAIAREDR</sequence>
<dbReference type="Proteomes" id="UP001431010">
    <property type="component" value="Chromosome"/>
</dbReference>